<dbReference type="Pfam" id="PF03466">
    <property type="entry name" value="LysR_substrate"/>
    <property type="match status" value="1"/>
</dbReference>
<comment type="similarity">
    <text evidence="1">Belongs to the LysR transcriptional regulatory family.</text>
</comment>
<dbReference type="SUPFAM" id="SSF53850">
    <property type="entry name" value="Periplasmic binding protein-like II"/>
    <property type="match status" value="1"/>
</dbReference>
<dbReference type="AlphaFoldDB" id="A0AAD3NZ58"/>
<dbReference type="InterPro" id="IPR000847">
    <property type="entry name" value="LysR_HTH_N"/>
</dbReference>
<accession>A0AAD3NZ58</accession>
<evidence type="ECO:0000259" key="5">
    <source>
        <dbReference type="PROSITE" id="PS50931"/>
    </source>
</evidence>
<protein>
    <submittedName>
        <fullName evidence="6">LysR family transcriptional regulator</fullName>
    </submittedName>
</protein>
<feature type="domain" description="HTH lysR-type" evidence="5">
    <location>
        <begin position="9"/>
        <end position="66"/>
    </location>
</feature>
<dbReference type="InterPro" id="IPR005119">
    <property type="entry name" value="LysR_subst-bd"/>
</dbReference>
<dbReference type="PROSITE" id="PS50931">
    <property type="entry name" value="HTH_LYSR"/>
    <property type="match status" value="1"/>
</dbReference>
<keyword evidence="4" id="KW-0804">Transcription</keyword>
<dbReference type="SUPFAM" id="SSF46785">
    <property type="entry name" value="Winged helix' DNA-binding domain"/>
    <property type="match status" value="1"/>
</dbReference>
<comment type="caution">
    <text evidence="6">The sequence shown here is derived from an EMBL/GenBank/DDBJ whole genome shotgun (WGS) entry which is preliminary data.</text>
</comment>
<dbReference type="InterPro" id="IPR050389">
    <property type="entry name" value="LysR-type_TF"/>
</dbReference>
<evidence type="ECO:0000256" key="2">
    <source>
        <dbReference type="ARBA" id="ARBA00023015"/>
    </source>
</evidence>
<dbReference type="GO" id="GO:0003677">
    <property type="term" value="F:DNA binding"/>
    <property type="evidence" value="ECO:0007669"/>
    <property type="project" value="UniProtKB-KW"/>
</dbReference>
<keyword evidence="2" id="KW-0805">Transcription regulation</keyword>
<gene>
    <name evidence="6" type="primary">mexT</name>
    <name evidence="6" type="ORF">GCM10017635_20250</name>
</gene>
<organism evidence="6 7">
    <name type="scientific">Paracoccus kondratievae</name>
    <dbReference type="NCBI Taxonomy" id="135740"/>
    <lineage>
        <taxon>Bacteria</taxon>
        <taxon>Pseudomonadati</taxon>
        <taxon>Pseudomonadota</taxon>
        <taxon>Alphaproteobacteria</taxon>
        <taxon>Rhodobacterales</taxon>
        <taxon>Paracoccaceae</taxon>
        <taxon>Paracoccus</taxon>
    </lineage>
</organism>
<dbReference type="Gene3D" id="3.40.190.10">
    <property type="entry name" value="Periplasmic binding protein-like II"/>
    <property type="match status" value="2"/>
</dbReference>
<evidence type="ECO:0000313" key="6">
    <source>
        <dbReference type="EMBL" id="GLK64554.1"/>
    </source>
</evidence>
<dbReference type="Gene3D" id="1.10.10.10">
    <property type="entry name" value="Winged helix-like DNA-binding domain superfamily/Winged helix DNA-binding domain"/>
    <property type="match status" value="1"/>
</dbReference>
<dbReference type="PRINTS" id="PR00039">
    <property type="entry name" value="HTHLYSR"/>
</dbReference>
<dbReference type="CDD" id="cd08417">
    <property type="entry name" value="PBP2_Nitroaromatics_like"/>
    <property type="match status" value="1"/>
</dbReference>
<reference evidence="6" key="2">
    <citation type="submission" date="2023-01" db="EMBL/GenBank/DDBJ databases">
        <authorList>
            <person name="Sun Q."/>
            <person name="Evtushenko L."/>
        </authorList>
    </citation>
    <scope>NUCLEOTIDE SEQUENCE</scope>
    <source>
        <strain evidence="6">VKM B-2222</strain>
    </source>
</reference>
<evidence type="ECO:0000313" key="7">
    <source>
        <dbReference type="Proteomes" id="UP001143349"/>
    </source>
</evidence>
<proteinExistence type="inferred from homology"/>
<dbReference type="PANTHER" id="PTHR30118:SF15">
    <property type="entry name" value="TRANSCRIPTIONAL REGULATORY PROTEIN"/>
    <property type="match status" value="1"/>
</dbReference>
<evidence type="ECO:0000256" key="1">
    <source>
        <dbReference type="ARBA" id="ARBA00009437"/>
    </source>
</evidence>
<dbReference type="InterPro" id="IPR036390">
    <property type="entry name" value="WH_DNA-bd_sf"/>
</dbReference>
<keyword evidence="3" id="KW-0238">DNA-binding</keyword>
<name>A0AAD3NZ58_9RHOB</name>
<dbReference type="PANTHER" id="PTHR30118">
    <property type="entry name" value="HTH-TYPE TRANSCRIPTIONAL REGULATOR LEUO-RELATED"/>
    <property type="match status" value="1"/>
</dbReference>
<reference evidence="6" key="1">
    <citation type="journal article" date="2014" name="Int. J. Syst. Evol. Microbiol.">
        <title>Complete genome sequence of Corynebacterium casei LMG S-19264T (=DSM 44701T), isolated from a smear-ripened cheese.</title>
        <authorList>
            <consortium name="US DOE Joint Genome Institute (JGI-PGF)"/>
            <person name="Walter F."/>
            <person name="Albersmeier A."/>
            <person name="Kalinowski J."/>
            <person name="Ruckert C."/>
        </authorList>
    </citation>
    <scope>NUCLEOTIDE SEQUENCE</scope>
    <source>
        <strain evidence="6">VKM B-2222</strain>
    </source>
</reference>
<evidence type="ECO:0000256" key="3">
    <source>
        <dbReference type="ARBA" id="ARBA00023125"/>
    </source>
</evidence>
<dbReference type="InterPro" id="IPR036388">
    <property type="entry name" value="WH-like_DNA-bd_sf"/>
</dbReference>
<keyword evidence="7" id="KW-1185">Reference proteome</keyword>
<dbReference type="GO" id="GO:0003700">
    <property type="term" value="F:DNA-binding transcription factor activity"/>
    <property type="evidence" value="ECO:0007669"/>
    <property type="project" value="InterPro"/>
</dbReference>
<dbReference type="Pfam" id="PF00126">
    <property type="entry name" value="HTH_1"/>
    <property type="match status" value="1"/>
</dbReference>
<evidence type="ECO:0000256" key="4">
    <source>
        <dbReference type="ARBA" id="ARBA00023163"/>
    </source>
</evidence>
<dbReference type="EMBL" id="BSFH01000028">
    <property type="protein sequence ID" value="GLK64554.1"/>
    <property type="molecule type" value="Genomic_DNA"/>
</dbReference>
<sequence length="304" mass="33092">MHKMNNKRLDLNLLTVLDAVARRGSVSDAARELHLSQPAVSHALGRLRNLTKDRLFVRSGNRLVPTSRTLAMINPVRSLLQQAAVMLAPEQFDPQASKRSFRIAASDYPLLSIVPGFSARLRREAPGVKLALQPANPENLADLSAGNLDASFWTGGPPGEGWSLTPLLDETLIGVCGPDHPFAGGQEIGIETWVAQSHAIVAYGSMSHNPINRALAALGISEQITLISPSYSGAMAALAPARLIMALPRRLLPIAKTFRLAAFPLPVEIPSFPYGLLRHRRTLEDPGLDWLTNLLVTHVQQEIW</sequence>
<dbReference type="InterPro" id="IPR037402">
    <property type="entry name" value="YidZ_PBP2"/>
</dbReference>
<dbReference type="Proteomes" id="UP001143349">
    <property type="component" value="Unassembled WGS sequence"/>
</dbReference>